<keyword evidence="4" id="KW-1185">Reference proteome</keyword>
<dbReference type="InterPro" id="IPR004875">
    <property type="entry name" value="DDE_SF_endonuclease_dom"/>
</dbReference>
<reference evidence="3" key="1">
    <citation type="submission" date="2019-08" db="EMBL/GenBank/DDBJ databases">
        <title>The genome of the North American firefly Photinus pyralis.</title>
        <authorList>
            <consortium name="Photinus pyralis genome working group"/>
            <person name="Fallon T.R."/>
            <person name="Sander Lower S.E."/>
            <person name="Weng J.-K."/>
        </authorList>
    </citation>
    <scope>NUCLEOTIDE SEQUENCE</scope>
    <source>
        <strain evidence="3">TRF0915ILg1</strain>
        <tissue evidence="3">Whole body</tissue>
    </source>
</reference>
<dbReference type="GO" id="GO:0003676">
    <property type="term" value="F:nucleic acid binding"/>
    <property type="evidence" value="ECO:0007669"/>
    <property type="project" value="InterPro"/>
</dbReference>
<feature type="domain" description="DDE-1" evidence="2">
    <location>
        <begin position="93"/>
        <end position="159"/>
    </location>
</feature>
<evidence type="ECO:0000256" key="1">
    <source>
        <dbReference type="SAM" id="MobiDB-lite"/>
    </source>
</evidence>
<dbReference type="Proteomes" id="UP000801492">
    <property type="component" value="Unassembled WGS sequence"/>
</dbReference>
<proteinExistence type="predicted"/>
<evidence type="ECO:0000313" key="4">
    <source>
        <dbReference type="Proteomes" id="UP000801492"/>
    </source>
</evidence>
<dbReference type="EMBL" id="VTPC01003688">
    <property type="protein sequence ID" value="KAF2898128.1"/>
    <property type="molecule type" value="Genomic_DNA"/>
</dbReference>
<dbReference type="AlphaFoldDB" id="A0A8K0D7M3"/>
<evidence type="ECO:0000313" key="3">
    <source>
        <dbReference type="EMBL" id="KAF2898128.1"/>
    </source>
</evidence>
<feature type="compositionally biased region" description="Basic and acidic residues" evidence="1">
    <location>
        <begin position="215"/>
        <end position="269"/>
    </location>
</feature>
<comment type="caution">
    <text evidence="3">The sequence shown here is derived from an EMBL/GenBank/DDBJ whole genome shotgun (WGS) entry which is preliminary data.</text>
</comment>
<evidence type="ECO:0000259" key="2">
    <source>
        <dbReference type="Pfam" id="PF03184"/>
    </source>
</evidence>
<dbReference type="Pfam" id="PF03184">
    <property type="entry name" value="DDE_1"/>
    <property type="match status" value="1"/>
</dbReference>
<sequence>MEYTGMVPVTPKIYANWDNWDIRKGQLGLLGPSYLLEFLYYSTCKDYAQDKRGVKGKITDDSRRGGGVKAYLPSEIEEEIANCLKILDKKDVFLKNIGLQRPVLLIYDGHVTHISVELIKLAQENQVTMKLPPHTTHVLPPLGVAVFKGLKTKWDQVVSKLQRNGFAATGIYDLKIQDPNRAAILFSVFKTTDLKRYNEQLQCSKPLPITEGELNETKQGKQSGKDPERASNEKKSNKEDLEKKSAEKKPEKEEQQEKSNKKLDKKDVPETADDIFITSTSKNKTVPVRSQTFEELVLGILKTNEDPRKEKTLK</sequence>
<accession>A0A8K0D7M3</accession>
<feature type="region of interest" description="Disordered" evidence="1">
    <location>
        <begin position="208"/>
        <end position="291"/>
    </location>
</feature>
<organism evidence="3 4">
    <name type="scientific">Ignelater luminosus</name>
    <name type="common">Cucubano</name>
    <name type="synonym">Pyrophorus luminosus</name>
    <dbReference type="NCBI Taxonomy" id="2038154"/>
    <lineage>
        <taxon>Eukaryota</taxon>
        <taxon>Metazoa</taxon>
        <taxon>Ecdysozoa</taxon>
        <taxon>Arthropoda</taxon>
        <taxon>Hexapoda</taxon>
        <taxon>Insecta</taxon>
        <taxon>Pterygota</taxon>
        <taxon>Neoptera</taxon>
        <taxon>Endopterygota</taxon>
        <taxon>Coleoptera</taxon>
        <taxon>Polyphaga</taxon>
        <taxon>Elateriformia</taxon>
        <taxon>Elateroidea</taxon>
        <taxon>Elateridae</taxon>
        <taxon>Agrypninae</taxon>
        <taxon>Pyrophorini</taxon>
        <taxon>Ignelater</taxon>
    </lineage>
</organism>
<protein>
    <recommendedName>
        <fullName evidence="2">DDE-1 domain-containing protein</fullName>
    </recommendedName>
</protein>
<gene>
    <name evidence="3" type="ORF">ILUMI_08052</name>
</gene>
<feature type="compositionally biased region" description="Polar residues" evidence="1">
    <location>
        <begin position="277"/>
        <end position="291"/>
    </location>
</feature>
<name>A0A8K0D7M3_IGNLU</name>